<gene>
    <name evidence="4" type="ORF">BBK14_13360</name>
</gene>
<dbReference type="PANTHER" id="PTHR43420:SF3">
    <property type="entry name" value="N-ACETYLTRANSFERASE DOMAIN-CONTAINING PROTEIN"/>
    <property type="match status" value="1"/>
</dbReference>
<proteinExistence type="predicted"/>
<dbReference type="InterPro" id="IPR016181">
    <property type="entry name" value="Acyl_CoA_acyltransferase"/>
</dbReference>
<dbReference type="Proteomes" id="UP000179769">
    <property type="component" value="Unassembled WGS sequence"/>
</dbReference>
<accession>A0A1S1R4J9</accession>
<dbReference type="InterPro" id="IPR000182">
    <property type="entry name" value="GNAT_dom"/>
</dbReference>
<dbReference type="CDD" id="cd04301">
    <property type="entry name" value="NAT_SF"/>
    <property type="match status" value="1"/>
</dbReference>
<evidence type="ECO:0000259" key="3">
    <source>
        <dbReference type="PROSITE" id="PS51186"/>
    </source>
</evidence>
<evidence type="ECO:0000313" key="5">
    <source>
        <dbReference type="Proteomes" id="UP000179769"/>
    </source>
</evidence>
<dbReference type="PANTHER" id="PTHR43420">
    <property type="entry name" value="ACETYLTRANSFERASE"/>
    <property type="match status" value="1"/>
</dbReference>
<name>A0A1S1R4J9_9ACTN</name>
<keyword evidence="5" id="KW-1185">Reference proteome</keyword>
<dbReference type="Gene3D" id="3.40.630.30">
    <property type="match status" value="1"/>
</dbReference>
<keyword evidence="1 4" id="KW-0808">Transferase</keyword>
<dbReference type="AlphaFoldDB" id="A0A1S1R4J9"/>
<dbReference type="InterPro" id="IPR013653">
    <property type="entry name" value="GCN5-like_dom"/>
</dbReference>
<protein>
    <submittedName>
        <fullName evidence="4">GCN5 family acetyltransferase</fullName>
    </submittedName>
</protein>
<sequence length="242" mass="25584">MSPSALPEPATGSVTVAESVLDNPVWESLAGAHAHLAIATSRAARYPPEISPFAAVGDGADPGAWAELAELAGPGVLLGFSGLRMLPPPGWEVTMAVPALQFLGDDLVDRPDPEAVPLRAGDVPEMLDLVARTRPGPFSRRTIELGGYLGIRRGGRLVAMAGQRMRLPGWTEISAVCTDPAHRGEGLASRLVRAVAVGVRARGEQPFLHVSVSNTDALRLYEALGFAPRREVSFVQMRTPSS</sequence>
<dbReference type="GO" id="GO:0016747">
    <property type="term" value="F:acyltransferase activity, transferring groups other than amino-acyl groups"/>
    <property type="evidence" value="ECO:0007669"/>
    <property type="project" value="InterPro"/>
</dbReference>
<evidence type="ECO:0000256" key="1">
    <source>
        <dbReference type="ARBA" id="ARBA00022679"/>
    </source>
</evidence>
<reference evidence="5" key="1">
    <citation type="submission" date="2016-07" db="EMBL/GenBank/DDBJ databases">
        <title>Frankia sp. NRRL B-16219 Genome sequencing.</title>
        <authorList>
            <person name="Ghodhbane-Gtari F."/>
            <person name="Swanson E."/>
            <person name="Gueddou A."/>
            <person name="Louati M."/>
            <person name="Nouioui I."/>
            <person name="Hezbri K."/>
            <person name="Abebe-Akele F."/>
            <person name="Simpson S."/>
            <person name="Morris K."/>
            <person name="Thomas K."/>
            <person name="Gtari M."/>
            <person name="Tisa L.S."/>
        </authorList>
    </citation>
    <scope>NUCLEOTIDE SEQUENCE [LARGE SCALE GENOMIC DNA]</scope>
    <source>
        <strain evidence="5">NRRL B-16219</strain>
    </source>
</reference>
<dbReference type="SUPFAM" id="SSF55729">
    <property type="entry name" value="Acyl-CoA N-acyltransferases (Nat)"/>
    <property type="match status" value="1"/>
</dbReference>
<keyword evidence="2" id="KW-0012">Acyltransferase</keyword>
<comment type="caution">
    <text evidence="4">The sequence shown here is derived from an EMBL/GenBank/DDBJ whole genome shotgun (WGS) entry which is preliminary data.</text>
</comment>
<feature type="domain" description="N-acetyltransferase" evidence="3">
    <location>
        <begin position="113"/>
        <end position="242"/>
    </location>
</feature>
<dbReference type="InterPro" id="IPR050680">
    <property type="entry name" value="YpeA/RimI_acetyltransf"/>
</dbReference>
<evidence type="ECO:0000256" key="2">
    <source>
        <dbReference type="ARBA" id="ARBA00023315"/>
    </source>
</evidence>
<evidence type="ECO:0000313" key="4">
    <source>
        <dbReference type="EMBL" id="OHV39664.1"/>
    </source>
</evidence>
<dbReference type="PROSITE" id="PS51186">
    <property type="entry name" value="GNAT"/>
    <property type="match status" value="1"/>
</dbReference>
<organism evidence="4 5">
    <name type="scientific">Parafrankia soli</name>
    <dbReference type="NCBI Taxonomy" id="2599596"/>
    <lineage>
        <taxon>Bacteria</taxon>
        <taxon>Bacillati</taxon>
        <taxon>Actinomycetota</taxon>
        <taxon>Actinomycetes</taxon>
        <taxon>Frankiales</taxon>
        <taxon>Frankiaceae</taxon>
        <taxon>Parafrankia</taxon>
    </lineage>
</organism>
<dbReference type="OrthoDB" id="9797456at2"/>
<dbReference type="EMBL" id="MAXA01000091">
    <property type="protein sequence ID" value="OHV39664.1"/>
    <property type="molecule type" value="Genomic_DNA"/>
</dbReference>
<dbReference type="Pfam" id="PF08445">
    <property type="entry name" value="FR47"/>
    <property type="match status" value="1"/>
</dbReference>